<accession>A0A4Z0YAS6</accession>
<evidence type="ECO:0000256" key="5">
    <source>
        <dbReference type="ARBA" id="ARBA00022801"/>
    </source>
</evidence>
<evidence type="ECO:0000313" key="8">
    <source>
        <dbReference type="EMBL" id="TGJ76070.1"/>
    </source>
</evidence>
<feature type="active site" evidence="6">
    <location>
        <position position="24"/>
    </location>
</feature>
<keyword evidence="6" id="KW-0694">RNA-binding</keyword>
<keyword evidence="6" id="KW-0963">Cytoplasm</keyword>
<dbReference type="PIRSF" id="PIRSF005520">
    <property type="entry name" value="UCP005520"/>
    <property type="match status" value="1"/>
</dbReference>
<proteinExistence type="inferred from homology"/>
<name>A0A4Z0YAS6_9FIRM</name>
<comment type="subunit">
    <text evidence="6">Homodimer.</text>
</comment>
<keyword evidence="4 6" id="KW-0255">Endonuclease</keyword>
<protein>
    <recommendedName>
        <fullName evidence="6">Mini-ribonuclease 3</fullName>
        <shortName evidence="6">Mini-3</shortName>
        <shortName evidence="6">Mini-RNase 3</shortName>
        <ecNumber evidence="6">3.1.26.-</ecNumber>
    </recommendedName>
    <alternativeName>
        <fullName evidence="6">Mini-RNase III</fullName>
        <shortName evidence="6">Mini-III</shortName>
    </alternativeName>
</protein>
<dbReference type="Gene3D" id="1.10.1520.10">
    <property type="entry name" value="Ribonuclease III domain"/>
    <property type="match status" value="1"/>
</dbReference>
<dbReference type="EMBL" id="SRMQ01000008">
    <property type="protein sequence ID" value="TGJ76070.1"/>
    <property type="molecule type" value="Genomic_DNA"/>
</dbReference>
<dbReference type="PANTHER" id="PTHR34276">
    <property type="entry name" value="MINI-RIBONUCLEASE 3"/>
    <property type="match status" value="1"/>
</dbReference>
<keyword evidence="3 6" id="KW-0540">Nuclease</keyword>
<dbReference type="EC" id="3.1.26.-" evidence="6"/>
<keyword evidence="6" id="KW-0460">Magnesium</keyword>
<evidence type="ECO:0000256" key="3">
    <source>
        <dbReference type="ARBA" id="ARBA00022722"/>
    </source>
</evidence>
<dbReference type="OrthoDB" id="46571at2"/>
<feature type="domain" description="RNase III" evidence="7">
    <location>
        <begin position="2"/>
        <end position="130"/>
    </location>
</feature>
<dbReference type="HAMAP" id="MF_01468">
    <property type="entry name" value="RNase_Mini_III"/>
    <property type="match status" value="1"/>
</dbReference>
<sequence>MERLYNADCDPKQLSPLTLAFIGDGVFDLLVRERLVCQGNCPVNALHKSAVAQVCCKAQAEASKKLLPLLTEEETEVFRRGRNAHVNHVPKNSSIADYHAATAFEALFGYIYLTGNMERLREIFSIMCGE</sequence>
<comment type="cofactor">
    <cofactor evidence="6">
        <name>Mg(2+)</name>
        <dbReference type="ChEBI" id="CHEBI:18420"/>
    </cofactor>
</comment>
<dbReference type="InterPro" id="IPR008226">
    <property type="entry name" value="Mini3_fam"/>
</dbReference>
<keyword evidence="6" id="KW-0699">rRNA-binding</keyword>
<keyword evidence="2 6" id="KW-0698">rRNA processing</keyword>
<dbReference type="SUPFAM" id="SSF69065">
    <property type="entry name" value="RNase III domain-like"/>
    <property type="match status" value="1"/>
</dbReference>
<dbReference type="Proteomes" id="UP000297714">
    <property type="component" value="Unassembled WGS sequence"/>
</dbReference>
<dbReference type="AlphaFoldDB" id="A0A4Z0YAS6"/>
<dbReference type="GO" id="GO:0019843">
    <property type="term" value="F:rRNA binding"/>
    <property type="evidence" value="ECO:0007669"/>
    <property type="project" value="UniProtKB-UniRule"/>
</dbReference>
<evidence type="ECO:0000256" key="1">
    <source>
        <dbReference type="ARBA" id="ARBA00022517"/>
    </source>
</evidence>
<evidence type="ECO:0000256" key="6">
    <source>
        <dbReference type="HAMAP-Rule" id="MF_01468"/>
    </source>
</evidence>
<evidence type="ECO:0000313" key="9">
    <source>
        <dbReference type="Proteomes" id="UP000297714"/>
    </source>
</evidence>
<dbReference type="InterPro" id="IPR036389">
    <property type="entry name" value="RNase_III_sf"/>
</dbReference>
<gene>
    <name evidence="6 8" type="primary">mrnC</name>
    <name evidence="8" type="ORF">CAGA_17910</name>
</gene>
<keyword evidence="1 6" id="KW-0690">Ribosome biogenesis</keyword>
<dbReference type="GO" id="GO:0005737">
    <property type="term" value="C:cytoplasm"/>
    <property type="evidence" value="ECO:0007669"/>
    <property type="project" value="UniProtKB-SubCell"/>
</dbReference>
<keyword evidence="9" id="KW-1185">Reference proteome</keyword>
<comment type="subcellular location">
    <subcellularLocation>
        <location evidence="6">Cytoplasm</location>
    </subcellularLocation>
</comment>
<keyword evidence="5 6" id="KW-0378">Hydrolase</keyword>
<dbReference type="PANTHER" id="PTHR34276:SF1">
    <property type="entry name" value="MINI-RIBONUCLEASE 3"/>
    <property type="match status" value="1"/>
</dbReference>
<dbReference type="GO" id="GO:0004525">
    <property type="term" value="F:ribonuclease III activity"/>
    <property type="evidence" value="ECO:0007669"/>
    <property type="project" value="InterPro"/>
</dbReference>
<dbReference type="GO" id="GO:0006364">
    <property type="term" value="P:rRNA processing"/>
    <property type="evidence" value="ECO:0007669"/>
    <property type="project" value="UniProtKB-UniRule"/>
</dbReference>
<comment type="similarity">
    <text evidence="6">Belongs to the MrnC RNase family.</text>
</comment>
<dbReference type="SMART" id="SM00535">
    <property type="entry name" value="RIBOc"/>
    <property type="match status" value="1"/>
</dbReference>
<dbReference type="CDD" id="cd00593">
    <property type="entry name" value="RIBOc"/>
    <property type="match status" value="1"/>
</dbReference>
<comment type="function">
    <text evidence="6">Involved in correct processing of both the 5' and 3' ends of 23S rRNA precursor. Processes 30S rRNA precursor transcript even in absence of ribonuclease 3 (Rnc); Rnc processes 30S rRNA into smaller rRNA precursors.</text>
</comment>
<comment type="caution">
    <text evidence="8">The sequence shown here is derived from an EMBL/GenBank/DDBJ whole genome shotgun (WGS) entry which is preliminary data.</text>
</comment>
<dbReference type="RefSeq" id="WP_135659971.1">
    <property type="nucleotide sequence ID" value="NZ_SRMQ01000008.1"/>
</dbReference>
<dbReference type="InterPro" id="IPR000999">
    <property type="entry name" value="RNase_III_dom"/>
</dbReference>
<evidence type="ECO:0000256" key="2">
    <source>
        <dbReference type="ARBA" id="ARBA00022552"/>
    </source>
</evidence>
<dbReference type="Pfam" id="PF00636">
    <property type="entry name" value="Ribonuclease_3"/>
    <property type="match status" value="1"/>
</dbReference>
<reference evidence="8 9" key="1">
    <citation type="submission" date="2019-04" db="EMBL/GenBank/DDBJ databases">
        <authorList>
            <person name="Poehlein A."/>
            <person name="Bengelsdorf F.R."/>
            <person name="Duerre P."/>
            <person name="Daniel R."/>
        </authorList>
    </citation>
    <scope>NUCLEOTIDE SEQUENCE [LARGE SCALE GENOMIC DNA]</scope>
    <source>
        <strain evidence="8 9">BS-1</strain>
    </source>
</reference>
<evidence type="ECO:0000256" key="4">
    <source>
        <dbReference type="ARBA" id="ARBA00022759"/>
    </source>
</evidence>
<organism evidence="8 9">
    <name type="scientific">Caproiciproducens galactitolivorans</name>
    <dbReference type="NCBI Taxonomy" id="642589"/>
    <lineage>
        <taxon>Bacteria</taxon>
        <taxon>Bacillati</taxon>
        <taxon>Bacillota</taxon>
        <taxon>Clostridia</taxon>
        <taxon>Eubacteriales</taxon>
        <taxon>Acutalibacteraceae</taxon>
        <taxon>Caproiciproducens</taxon>
    </lineage>
</organism>
<evidence type="ECO:0000259" key="7">
    <source>
        <dbReference type="SMART" id="SM00535"/>
    </source>
</evidence>